<feature type="DNA-binding region" description="H-T-H motif" evidence="2">
    <location>
        <begin position="35"/>
        <end position="54"/>
    </location>
</feature>
<evidence type="ECO:0000256" key="1">
    <source>
        <dbReference type="ARBA" id="ARBA00023125"/>
    </source>
</evidence>
<dbReference type="InterPro" id="IPR036271">
    <property type="entry name" value="Tet_transcr_reg_TetR-rel_C_sf"/>
</dbReference>
<evidence type="ECO:0000256" key="2">
    <source>
        <dbReference type="PROSITE-ProRule" id="PRU00335"/>
    </source>
</evidence>
<evidence type="ECO:0000259" key="3">
    <source>
        <dbReference type="PROSITE" id="PS50977"/>
    </source>
</evidence>
<dbReference type="InterPro" id="IPR001647">
    <property type="entry name" value="HTH_TetR"/>
</dbReference>
<dbReference type="InterPro" id="IPR009057">
    <property type="entry name" value="Homeodomain-like_sf"/>
</dbReference>
<feature type="domain" description="HTH tetR-type" evidence="3">
    <location>
        <begin position="14"/>
        <end position="72"/>
    </location>
</feature>
<accession>A0ABS0DA33</accession>
<keyword evidence="1 2" id="KW-0238">DNA-binding</keyword>
<dbReference type="SUPFAM" id="SSF48498">
    <property type="entry name" value="Tetracyclin repressor-like, C-terminal domain"/>
    <property type="match status" value="1"/>
</dbReference>
<organism evidence="4 5">
    <name type="scientific">Nocardia higoensis</name>
    <dbReference type="NCBI Taxonomy" id="228599"/>
    <lineage>
        <taxon>Bacteria</taxon>
        <taxon>Bacillati</taxon>
        <taxon>Actinomycetota</taxon>
        <taxon>Actinomycetes</taxon>
        <taxon>Mycobacteriales</taxon>
        <taxon>Nocardiaceae</taxon>
        <taxon>Nocardia</taxon>
    </lineage>
</organism>
<evidence type="ECO:0000313" key="5">
    <source>
        <dbReference type="Proteomes" id="UP000707731"/>
    </source>
</evidence>
<dbReference type="SUPFAM" id="SSF46689">
    <property type="entry name" value="Homeodomain-like"/>
    <property type="match status" value="1"/>
</dbReference>
<dbReference type="PANTHER" id="PTHR30055">
    <property type="entry name" value="HTH-TYPE TRANSCRIPTIONAL REGULATOR RUTR"/>
    <property type="match status" value="1"/>
</dbReference>
<evidence type="ECO:0000313" key="4">
    <source>
        <dbReference type="EMBL" id="MBF6353608.1"/>
    </source>
</evidence>
<dbReference type="RefSeq" id="WP_195000491.1">
    <property type="nucleotide sequence ID" value="NZ_JADLQN010000001.1"/>
</dbReference>
<dbReference type="PANTHER" id="PTHR30055:SF226">
    <property type="entry name" value="HTH-TYPE TRANSCRIPTIONAL REGULATOR PKSA"/>
    <property type="match status" value="1"/>
</dbReference>
<dbReference type="EMBL" id="JADLQN010000001">
    <property type="protein sequence ID" value="MBF6353608.1"/>
    <property type="molecule type" value="Genomic_DNA"/>
</dbReference>
<dbReference type="PROSITE" id="PS50977">
    <property type="entry name" value="HTH_TETR_2"/>
    <property type="match status" value="1"/>
</dbReference>
<keyword evidence="5" id="KW-1185">Reference proteome</keyword>
<sequence length="203" mass="21891">MPKIRAATVAEHHAAQRRSLLDAARGMLTNGQIPTLAQVAARTGLARPSVYQYFRSRDDLLIAVLEDALPRWSTRITQSMAEVGDPADRVLAYAAANIELVSEGEHAIVRALATALPGDKLADRARELHDQLKTPLVTTLGQLGAADPEITAELINAIVHSATNMVDAGSDPSTVRARVEELLTPYLEQRFRTSRGTVPPAEG</sequence>
<name>A0ABS0DA33_9NOCA</name>
<dbReference type="Pfam" id="PF00440">
    <property type="entry name" value="TetR_N"/>
    <property type="match status" value="1"/>
</dbReference>
<dbReference type="Gene3D" id="1.10.357.10">
    <property type="entry name" value="Tetracycline Repressor, domain 2"/>
    <property type="match status" value="1"/>
</dbReference>
<dbReference type="InterPro" id="IPR050109">
    <property type="entry name" value="HTH-type_TetR-like_transc_reg"/>
</dbReference>
<gene>
    <name evidence="4" type="ORF">IU449_03425</name>
</gene>
<proteinExistence type="predicted"/>
<dbReference type="Proteomes" id="UP000707731">
    <property type="component" value="Unassembled WGS sequence"/>
</dbReference>
<protein>
    <submittedName>
        <fullName evidence="4">TetR/AcrR family transcriptional regulator</fullName>
    </submittedName>
</protein>
<reference evidence="4 5" key="1">
    <citation type="submission" date="2020-10" db="EMBL/GenBank/DDBJ databases">
        <title>Identification of Nocardia species via Next-generation sequencing and recognition of intraspecies genetic diversity.</title>
        <authorList>
            <person name="Li P."/>
            <person name="Li P."/>
            <person name="Lu B."/>
        </authorList>
    </citation>
    <scope>NUCLEOTIDE SEQUENCE [LARGE SCALE GENOMIC DNA]</scope>
    <source>
        <strain evidence="4 5">BJ06-0143</strain>
    </source>
</reference>
<comment type="caution">
    <text evidence="4">The sequence shown here is derived from an EMBL/GenBank/DDBJ whole genome shotgun (WGS) entry which is preliminary data.</text>
</comment>